<gene>
    <name evidence="1" type="ORF">AAF712_007889</name>
</gene>
<comment type="caution">
    <text evidence="1">The sequence shown here is derived from an EMBL/GenBank/DDBJ whole genome shotgun (WGS) entry which is preliminary data.</text>
</comment>
<evidence type="ECO:0000313" key="2">
    <source>
        <dbReference type="Proteomes" id="UP001437256"/>
    </source>
</evidence>
<evidence type="ECO:0000313" key="1">
    <source>
        <dbReference type="EMBL" id="KAL0065053.1"/>
    </source>
</evidence>
<organism evidence="1 2">
    <name type="scientific">Marasmius tenuissimus</name>
    <dbReference type="NCBI Taxonomy" id="585030"/>
    <lineage>
        <taxon>Eukaryota</taxon>
        <taxon>Fungi</taxon>
        <taxon>Dikarya</taxon>
        <taxon>Basidiomycota</taxon>
        <taxon>Agaricomycotina</taxon>
        <taxon>Agaricomycetes</taxon>
        <taxon>Agaricomycetidae</taxon>
        <taxon>Agaricales</taxon>
        <taxon>Marasmiineae</taxon>
        <taxon>Marasmiaceae</taxon>
        <taxon>Marasmius</taxon>
    </lineage>
</organism>
<keyword evidence="2" id="KW-1185">Reference proteome</keyword>
<name>A0ABR2ZUM5_9AGAR</name>
<sequence length="218" mass="25256">MDTEISTALDVDYVQERELSKILQALDLTELFDALREYGIEHDTHVRLLRSLSSTERREVLKGIPNVHIIDAYALASHLDPQESNSRFVLSETACHFAKQDNQTFHGQTEIPSFQDIACSPRRLHHELLQTFAISPRLKAILEDMGMEDLIPVAWKCGITDDKRLERISALDKSDLDELFNSDHLERVSPFYQRMLRLVLEKVHKWEYQPECLGIELQ</sequence>
<reference evidence="1 2" key="1">
    <citation type="submission" date="2024-05" db="EMBL/GenBank/DDBJ databases">
        <title>A draft genome resource for the thread blight pathogen Marasmius tenuissimus strain MS-2.</title>
        <authorList>
            <person name="Yulfo-Soto G.E."/>
            <person name="Baruah I.K."/>
            <person name="Amoako-Attah I."/>
            <person name="Bukari Y."/>
            <person name="Meinhardt L.W."/>
            <person name="Bailey B.A."/>
            <person name="Cohen S.P."/>
        </authorList>
    </citation>
    <scope>NUCLEOTIDE SEQUENCE [LARGE SCALE GENOMIC DNA]</scope>
    <source>
        <strain evidence="1 2">MS-2</strain>
    </source>
</reference>
<protein>
    <submittedName>
        <fullName evidence="1">Uncharacterized protein</fullName>
    </submittedName>
</protein>
<proteinExistence type="predicted"/>
<dbReference type="Proteomes" id="UP001437256">
    <property type="component" value="Unassembled WGS sequence"/>
</dbReference>
<dbReference type="EMBL" id="JBBXMP010000052">
    <property type="protein sequence ID" value="KAL0065053.1"/>
    <property type="molecule type" value="Genomic_DNA"/>
</dbReference>
<accession>A0ABR2ZUM5</accession>